<dbReference type="PANTHER" id="PTHR24559">
    <property type="entry name" value="TRANSPOSON TY3-I GAG-POL POLYPROTEIN"/>
    <property type="match status" value="1"/>
</dbReference>
<sequence>MVRRQDASWRDCVDYCRLNAITIRDVDPIPRMGNVLDRRLIPDWEDAFWTVQCLGKFLKLMEQELVDLKWTVCSTYMVDILVLSAAFREHLNRLKAILGVLSSSGLCLGPAKCVIAPDGQTPAKIHRSEQLLQALHSEPCRYYASVAPPEESGGVETQTKYFCNSGRR</sequence>
<dbReference type="Gene3D" id="3.30.70.270">
    <property type="match status" value="2"/>
</dbReference>
<dbReference type="SUPFAM" id="SSF56672">
    <property type="entry name" value="DNA/RNA polymerases"/>
    <property type="match status" value="1"/>
</dbReference>
<dbReference type="InterPro" id="IPR043128">
    <property type="entry name" value="Rev_trsase/Diguanyl_cyclase"/>
</dbReference>
<name>A0A085LXA4_9BILA</name>
<dbReference type="AlphaFoldDB" id="A0A085LXA4"/>
<evidence type="ECO:0000313" key="1">
    <source>
        <dbReference type="EMBL" id="KFD49600.1"/>
    </source>
</evidence>
<protein>
    <recommendedName>
        <fullName evidence="3">Reverse transcriptase domain-containing protein</fullName>
    </recommendedName>
</protein>
<proteinExistence type="predicted"/>
<evidence type="ECO:0008006" key="3">
    <source>
        <dbReference type="Google" id="ProtNLM"/>
    </source>
</evidence>
<dbReference type="PANTHER" id="PTHR24559:SF444">
    <property type="entry name" value="REVERSE TRANSCRIPTASE DOMAIN-CONTAINING PROTEIN"/>
    <property type="match status" value="1"/>
</dbReference>
<dbReference type="EMBL" id="KL363267">
    <property type="protein sequence ID" value="KFD49600.1"/>
    <property type="molecule type" value="Genomic_DNA"/>
</dbReference>
<dbReference type="Proteomes" id="UP000030764">
    <property type="component" value="Unassembled WGS sequence"/>
</dbReference>
<accession>A0A085LXA4</accession>
<keyword evidence="2" id="KW-1185">Reference proteome</keyword>
<reference evidence="1 2" key="1">
    <citation type="journal article" date="2014" name="Nat. Genet.">
        <title>Genome and transcriptome of the porcine whipworm Trichuris suis.</title>
        <authorList>
            <person name="Jex A.R."/>
            <person name="Nejsum P."/>
            <person name="Schwarz E.M."/>
            <person name="Hu L."/>
            <person name="Young N.D."/>
            <person name="Hall R.S."/>
            <person name="Korhonen P.K."/>
            <person name="Liao S."/>
            <person name="Thamsborg S."/>
            <person name="Xia J."/>
            <person name="Xu P."/>
            <person name="Wang S."/>
            <person name="Scheerlinck J.P."/>
            <person name="Hofmann A."/>
            <person name="Sternberg P.W."/>
            <person name="Wang J."/>
            <person name="Gasser R.B."/>
        </authorList>
    </citation>
    <scope>NUCLEOTIDE SEQUENCE [LARGE SCALE GENOMIC DNA]</scope>
    <source>
        <strain evidence="1">DCEP-RM93M</strain>
    </source>
</reference>
<dbReference type="Gene3D" id="3.10.10.10">
    <property type="entry name" value="HIV Type 1 Reverse Transcriptase, subunit A, domain 1"/>
    <property type="match status" value="1"/>
</dbReference>
<dbReference type="InterPro" id="IPR053134">
    <property type="entry name" value="RNA-dir_DNA_polymerase"/>
</dbReference>
<gene>
    <name evidence="1" type="ORF">M513_09543</name>
</gene>
<organism evidence="1 2">
    <name type="scientific">Trichuris suis</name>
    <name type="common">pig whipworm</name>
    <dbReference type="NCBI Taxonomy" id="68888"/>
    <lineage>
        <taxon>Eukaryota</taxon>
        <taxon>Metazoa</taxon>
        <taxon>Ecdysozoa</taxon>
        <taxon>Nematoda</taxon>
        <taxon>Enoplea</taxon>
        <taxon>Dorylaimia</taxon>
        <taxon>Trichinellida</taxon>
        <taxon>Trichuridae</taxon>
        <taxon>Trichuris</taxon>
    </lineage>
</organism>
<dbReference type="InterPro" id="IPR043502">
    <property type="entry name" value="DNA/RNA_pol_sf"/>
</dbReference>
<evidence type="ECO:0000313" key="2">
    <source>
        <dbReference type="Proteomes" id="UP000030764"/>
    </source>
</evidence>